<feature type="signal peptide" evidence="2">
    <location>
        <begin position="1"/>
        <end position="33"/>
    </location>
</feature>
<evidence type="ECO:0000256" key="2">
    <source>
        <dbReference type="SAM" id="SignalP"/>
    </source>
</evidence>
<protein>
    <submittedName>
        <fullName evidence="3">Uncharacterized protein</fullName>
    </submittedName>
</protein>
<dbReference type="AlphaFoldDB" id="A0A1H0DMI5"/>
<feature type="compositionally biased region" description="Pro residues" evidence="1">
    <location>
        <begin position="218"/>
        <end position="228"/>
    </location>
</feature>
<reference evidence="4" key="1">
    <citation type="submission" date="2016-10" db="EMBL/GenBank/DDBJ databases">
        <authorList>
            <person name="Varghese N."/>
            <person name="Submissions S."/>
        </authorList>
    </citation>
    <scope>NUCLEOTIDE SEQUENCE [LARGE SCALE GENOMIC DNA]</scope>
    <source>
        <strain evidence="4">CGMCC 4.6609</strain>
    </source>
</reference>
<keyword evidence="4" id="KW-1185">Reference proteome</keyword>
<evidence type="ECO:0000256" key="1">
    <source>
        <dbReference type="SAM" id="MobiDB-lite"/>
    </source>
</evidence>
<sequence>MASGGVGALLLRAAALGGLSAAAWLLGGTSASAEPEQPPAVEIIVETLAQAEYPPQVESLHPFEASAPAEAFAPAGIPALSEDPAAWVKAFAASVAEKHQPAGFVPPVATKPDEDEPWEEDPGPVLDFSGGSHGTVRSGSISNEAPPEVVQANAQLRAARKAARLAAALPPPPAPPAPPVPAVVTKTVVPLLPDLPAPAPVRAEPAPASDLSWSTPGPDVPLPTPQPAPVVATASASSGHTDNSGGTRGVLAVLTSHDSLFPPITWSVEERRDGTSPGSVPGLPSTSPD</sequence>
<dbReference type="EMBL" id="FNIX01000001">
    <property type="protein sequence ID" value="SDN71390.1"/>
    <property type="molecule type" value="Genomic_DNA"/>
</dbReference>
<organism evidence="3 4">
    <name type="scientific">Lentzea jiangxiensis</name>
    <dbReference type="NCBI Taxonomy" id="641025"/>
    <lineage>
        <taxon>Bacteria</taxon>
        <taxon>Bacillati</taxon>
        <taxon>Actinomycetota</taxon>
        <taxon>Actinomycetes</taxon>
        <taxon>Pseudonocardiales</taxon>
        <taxon>Pseudonocardiaceae</taxon>
        <taxon>Lentzea</taxon>
    </lineage>
</organism>
<feature type="compositionally biased region" description="Low complexity" evidence="1">
    <location>
        <begin position="229"/>
        <end position="238"/>
    </location>
</feature>
<dbReference type="Proteomes" id="UP000199691">
    <property type="component" value="Unassembled WGS sequence"/>
</dbReference>
<feature type="region of interest" description="Disordered" evidence="1">
    <location>
        <begin position="103"/>
        <end position="143"/>
    </location>
</feature>
<keyword evidence="2" id="KW-0732">Signal</keyword>
<name>A0A1H0DMI5_9PSEU</name>
<dbReference type="RefSeq" id="WP_090094551.1">
    <property type="nucleotide sequence ID" value="NZ_FNIX01000001.1"/>
</dbReference>
<dbReference type="OrthoDB" id="3699976at2"/>
<feature type="region of interest" description="Disordered" evidence="1">
    <location>
        <begin position="200"/>
        <end position="289"/>
    </location>
</feature>
<evidence type="ECO:0000313" key="4">
    <source>
        <dbReference type="Proteomes" id="UP000199691"/>
    </source>
</evidence>
<gene>
    <name evidence="3" type="ORF">SAMN05421507_10145</name>
</gene>
<feature type="chain" id="PRO_5011552448" evidence="2">
    <location>
        <begin position="34"/>
        <end position="289"/>
    </location>
</feature>
<proteinExistence type="predicted"/>
<evidence type="ECO:0000313" key="3">
    <source>
        <dbReference type="EMBL" id="SDN71390.1"/>
    </source>
</evidence>
<feature type="compositionally biased region" description="Acidic residues" evidence="1">
    <location>
        <begin position="113"/>
        <end position="122"/>
    </location>
</feature>
<accession>A0A1H0DMI5</accession>